<gene>
    <name evidence="1" type="ORF">PH7735_02569</name>
</gene>
<dbReference type="Gene3D" id="3.30.1360.120">
    <property type="entry name" value="Probable tRNA modification gtpase trme, domain 1"/>
    <property type="match status" value="1"/>
</dbReference>
<keyword evidence="2" id="KW-1185">Reference proteome</keyword>
<dbReference type="Pfam" id="PF04268">
    <property type="entry name" value="SoxG"/>
    <property type="match status" value="1"/>
</dbReference>
<dbReference type="Proteomes" id="UP000051870">
    <property type="component" value="Unassembled WGS sequence"/>
</dbReference>
<dbReference type="InterPro" id="IPR007375">
    <property type="entry name" value="SoxG"/>
</dbReference>
<proteinExistence type="predicted"/>
<evidence type="ECO:0000313" key="2">
    <source>
        <dbReference type="Proteomes" id="UP000051870"/>
    </source>
</evidence>
<dbReference type="STRING" id="1715693.PH7735_02569"/>
<name>A0A0P1IAT9_9RHOB</name>
<reference evidence="2" key="1">
    <citation type="submission" date="2015-09" db="EMBL/GenBank/DDBJ databases">
        <authorList>
            <person name="Rodrigo-Torres Lidia"/>
            <person name="Arahal R.David."/>
        </authorList>
    </citation>
    <scope>NUCLEOTIDE SEQUENCE [LARGE SCALE GENOMIC DNA]</scope>
    <source>
        <strain evidence="2">CECT 7735</strain>
    </source>
</reference>
<accession>A0A0P1IAT9</accession>
<dbReference type="InterPro" id="IPR027266">
    <property type="entry name" value="TrmE/GcvT-like"/>
</dbReference>
<sequence>MSNVVSALAGVSHAGFAKIEETGLNGMITVRGDLGSSEMAAAVKAATGASVPAIRKIAAGDKGRVAWMSPDELLVIVAYDDVADTMAALNDGLSGVHALVANVSDARAVFRISGDNTREVLAKVSPVDLSSEAFGAGDFRRSRIAQVAAAFWMNDDNSFEVVCFRSVAQYVFDVLRVSSDKGGEVGFFS</sequence>
<organism evidence="1 2">
    <name type="scientific">Shimia thalassica</name>
    <dbReference type="NCBI Taxonomy" id="1715693"/>
    <lineage>
        <taxon>Bacteria</taxon>
        <taxon>Pseudomonadati</taxon>
        <taxon>Pseudomonadota</taxon>
        <taxon>Alphaproteobacteria</taxon>
        <taxon>Rhodobacterales</taxon>
        <taxon>Roseobacteraceae</taxon>
    </lineage>
</organism>
<dbReference type="EMBL" id="CYTW01000002">
    <property type="protein sequence ID" value="CUK02350.1"/>
    <property type="molecule type" value="Genomic_DNA"/>
</dbReference>
<protein>
    <submittedName>
        <fullName evidence="1">Sarcosine oxidase, gamma subunit family</fullName>
    </submittedName>
</protein>
<dbReference type="Gene3D" id="3.30.70.1520">
    <property type="entry name" value="Heterotetrameric sarcosine oxidase"/>
    <property type="match status" value="1"/>
</dbReference>
<dbReference type="AlphaFoldDB" id="A0A0P1IAT9"/>
<dbReference type="SUPFAM" id="SSF103025">
    <property type="entry name" value="Folate-binding domain"/>
    <property type="match status" value="1"/>
</dbReference>
<dbReference type="RefSeq" id="WP_058311725.1">
    <property type="nucleotide sequence ID" value="NZ_CYTW01000002.1"/>
</dbReference>
<evidence type="ECO:0000313" key="1">
    <source>
        <dbReference type="EMBL" id="CUK02350.1"/>
    </source>
</evidence>
<dbReference type="GeneID" id="83881584"/>